<accession>A0A2P2IQQ9</accession>
<dbReference type="AlphaFoldDB" id="A0A2P2IQQ9"/>
<reference evidence="1" key="1">
    <citation type="submission" date="2018-02" db="EMBL/GenBank/DDBJ databases">
        <title>Rhizophora mucronata_Transcriptome.</title>
        <authorList>
            <person name="Meera S.P."/>
            <person name="Sreeshan A."/>
            <person name="Augustine A."/>
        </authorList>
    </citation>
    <scope>NUCLEOTIDE SEQUENCE</scope>
    <source>
        <tissue evidence="1">Leaf</tissue>
    </source>
</reference>
<organism evidence="1">
    <name type="scientific">Rhizophora mucronata</name>
    <name type="common">Asiatic mangrove</name>
    <dbReference type="NCBI Taxonomy" id="61149"/>
    <lineage>
        <taxon>Eukaryota</taxon>
        <taxon>Viridiplantae</taxon>
        <taxon>Streptophyta</taxon>
        <taxon>Embryophyta</taxon>
        <taxon>Tracheophyta</taxon>
        <taxon>Spermatophyta</taxon>
        <taxon>Magnoliopsida</taxon>
        <taxon>eudicotyledons</taxon>
        <taxon>Gunneridae</taxon>
        <taxon>Pentapetalae</taxon>
        <taxon>rosids</taxon>
        <taxon>fabids</taxon>
        <taxon>Malpighiales</taxon>
        <taxon>Rhizophoraceae</taxon>
        <taxon>Rhizophora</taxon>
    </lineage>
</organism>
<name>A0A2P2IQQ9_RHIMU</name>
<evidence type="ECO:0000313" key="1">
    <source>
        <dbReference type="EMBL" id="MBW83572.1"/>
    </source>
</evidence>
<proteinExistence type="predicted"/>
<protein>
    <submittedName>
        <fullName evidence="1">Uncharacterized protein</fullName>
    </submittedName>
</protein>
<dbReference type="EMBL" id="GGEC01003089">
    <property type="protein sequence ID" value="MBW83572.1"/>
    <property type="molecule type" value="Transcribed_RNA"/>
</dbReference>
<sequence length="37" mass="4559">MITWFILFTIFLVITLLESNKSLIHYVMRICCWHLMQ</sequence>